<dbReference type="SUPFAM" id="SSF51338">
    <property type="entry name" value="Composite domain of metallo-dependent hydrolases"/>
    <property type="match status" value="2"/>
</dbReference>
<proteinExistence type="predicted"/>
<dbReference type="InterPro" id="IPR011059">
    <property type="entry name" value="Metal-dep_hydrolase_composite"/>
</dbReference>
<dbReference type="InterPro" id="IPR050287">
    <property type="entry name" value="MTA/SAH_deaminase"/>
</dbReference>
<dbReference type="KEGG" id="rxy:Rxyl_3037"/>
<dbReference type="HOGENOM" id="CLU_012358_2_0_11"/>
<dbReference type="EMBL" id="CP000386">
    <property type="protein sequence ID" value="ABG05946.1"/>
    <property type="molecule type" value="Genomic_DNA"/>
</dbReference>
<dbReference type="Proteomes" id="UP000006637">
    <property type="component" value="Chromosome"/>
</dbReference>
<dbReference type="PhylomeDB" id="Q1ARN2"/>
<name>Q1ARN2_RUBXD</name>
<dbReference type="RefSeq" id="WP_011565955.1">
    <property type="nucleotide sequence ID" value="NC_008148.1"/>
</dbReference>
<dbReference type="SUPFAM" id="SSF51556">
    <property type="entry name" value="Metallo-dependent hydrolases"/>
    <property type="match status" value="1"/>
</dbReference>
<protein>
    <submittedName>
        <fullName evidence="3">Amidohydrolase</fullName>
    </submittedName>
</protein>
<dbReference type="AlphaFoldDB" id="Q1ARN2"/>
<evidence type="ECO:0000259" key="2">
    <source>
        <dbReference type="Pfam" id="PF01979"/>
    </source>
</evidence>
<evidence type="ECO:0000313" key="4">
    <source>
        <dbReference type="Proteomes" id="UP000006637"/>
    </source>
</evidence>
<dbReference type="InterPro" id="IPR032466">
    <property type="entry name" value="Metal_Hydrolase"/>
</dbReference>
<evidence type="ECO:0000313" key="3">
    <source>
        <dbReference type="EMBL" id="ABG05946.1"/>
    </source>
</evidence>
<feature type="domain" description="Amidohydrolase-related" evidence="2">
    <location>
        <begin position="60"/>
        <end position="437"/>
    </location>
</feature>
<dbReference type="Pfam" id="PF01979">
    <property type="entry name" value="Amidohydro_1"/>
    <property type="match status" value="1"/>
</dbReference>
<dbReference type="InterPro" id="IPR006680">
    <property type="entry name" value="Amidohydro-rel"/>
</dbReference>
<dbReference type="STRING" id="266117.Rxyl_3037"/>
<sequence length="499" mass="54602">MNPERILLRCDILIVDALSDPIYNAAILIEDGHVESVGDYHAMRRSYPLASEHGKRIPLAMPGLVDGHSHGRGISTVEQGIADAPLDIWLTRITAATAFDPYDEALVSAAELITTGVTTVQVIFHSFSKAEDYVQGVIATAKGFKQVGVGLELVLGISDQHEFIPPVSTSLHSRVDRLLSSPERGMDPTTFFEMFDALSGLKSDTSILPTKEVQEILSETRLVLGPIAPQWSSENLIQGIADRAAQGVRVHTHLLECKKQRSPLYGPLPVQKLDQHELLSNRTSVAHGVWLEPDEIALLAARKVSVVHCAGSNTRLEVGLAPVREMLDAGVLVAIGLDSNTVHNPPDIFAEMRHALEVASARGSQVSEREVLAMATSGGAAAIGRQDEVGTLRPGSRADLVILTPTEPLTVYEDPISWIVGEASRNDLHEVWVEGKVLYSNGCLRNSSIVATARRHLYEALLQDAVRRRERLKELRKLEPWLRGIWEKTSTATTQENRS</sequence>
<dbReference type="OrthoDB" id="3189065at2"/>
<keyword evidence="4" id="KW-1185">Reference proteome</keyword>
<dbReference type="PANTHER" id="PTHR43794">
    <property type="entry name" value="AMINOHYDROLASE SSNA-RELATED"/>
    <property type="match status" value="1"/>
</dbReference>
<organism evidence="3 4">
    <name type="scientific">Rubrobacter xylanophilus (strain DSM 9941 / JCM 11954 / NBRC 16129 / PRD-1)</name>
    <dbReference type="NCBI Taxonomy" id="266117"/>
    <lineage>
        <taxon>Bacteria</taxon>
        <taxon>Bacillati</taxon>
        <taxon>Actinomycetota</taxon>
        <taxon>Rubrobacteria</taxon>
        <taxon>Rubrobacterales</taxon>
        <taxon>Rubrobacteraceae</taxon>
        <taxon>Rubrobacter</taxon>
    </lineage>
</organism>
<dbReference type="GO" id="GO:0016810">
    <property type="term" value="F:hydrolase activity, acting on carbon-nitrogen (but not peptide) bonds"/>
    <property type="evidence" value="ECO:0007669"/>
    <property type="project" value="InterPro"/>
</dbReference>
<evidence type="ECO:0000256" key="1">
    <source>
        <dbReference type="ARBA" id="ARBA00022801"/>
    </source>
</evidence>
<dbReference type="PANTHER" id="PTHR43794:SF11">
    <property type="entry name" value="AMIDOHYDROLASE-RELATED DOMAIN-CONTAINING PROTEIN"/>
    <property type="match status" value="1"/>
</dbReference>
<dbReference type="eggNOG" id="COG0402">
    <property type="taxonomic scope" value="Bacteria"/>
</dbReference>
<dbReference type="Gene3D" id="2.30.40.10">
    <property type="entry name" value="Urease, subunit C, domain 1"/>
    <property type="match status" value="1"/>
</dbReference>
<reference evidence="3 4" key="1">
    <citation type="submission" date="2006-06" db="EMBL/GenBank/DDBJ databases">
        <title>Complete sequence of Rubrobacter xylanophilus DSM 9941.</title>
        <authorList>
            <consortium name="US DOE Joint Genome Institute"/>
            <person name="Copeland A."/>
            <person name="Lucas S."/>
            <person name="Lapidus A."/>
            <person name="Barry K."/>
            <person name="Detter J.C."/>
            <person name="Glavina del Rio T."/>
            <person name="Hammon N."/>
            <person name="Israni S."/>
            <person name="Dalin E."/>
            <person name="Tice H."/>
            <person name="Pitluck S."/>
            <person name="Munk A.C."/>
            <person name="Brettin T."/>
            <person name="Bruce D."/>
            <person name="Han C."/>
            <person name="Tapia R."/>
            <person name="Gilna P."/>
            <person name="Schmutz J."/>
            <person name="Larimer F."/>
            <person name="Land M."/>
            <person name="Hauser L."/>
            <person name="Kyrpides N."/>
            <person name="Lykidis A."/>
            <person name="da Costa M.S."/>
            <person name="Rainey F.A."/>
            <person name="Empadinhas N."/>
            <person name="Jolivet E."/>
            <person name="Battista J.R."/>
            <person name="Richardson P."/>
        </authorList>
    </citation>
    <scope>NUCLEOTIDE SEQUENCE [LARGE SCALE GENOMIC DNA]</scope>
    <source>
        <strain evidence="4">DSM 9941 / NBRC 16129 / PRD-1</strain>
    </source>
</reference>
<dbReference type="Gene3D" id="3.20.20.140">
    <property type="entry name" value="Metal-dependent hydrolases"/>
    <property type="match status" value="1"/>
</dbReference>
<keyword evidence="1 3" id="KW-0378">Hydrolase</keyword>
<accession>Q1ARN2</accession>
<gene>
    <name evidence="3" type="ordered locus">Rxyl_3037</name>
</gene>